<reference evidence="7" key="1">
    <citation type="journal article" date="2021" name="PeerJ">
        <title>Extensive microbial diversity within the chicken gut microbiome revealed by metagenomics and culture.</title>
        <authorList>
            <person name="Gilroy R."/>
            <person name="Ravi A."/>
            <person name="Getino M."/>
            <person name="Pursley I."/>
            <person name="Horton D.L."/>
            <person name="Alikhan N.F."/>
            <person name="Baker D."/>
            <person name="Gharbi K."/>
            <person name="Hall N."/>
            <person name="Watson M."/>
            <person name="Adriaenssens E.M."/>
            <person name="Foster-Nyarko E."/>
            <person name="Jarju S."/>
            <person name="Secka A."/>
            <person name="Antonio M."/>
            <person name="Oren A."/>
            <person name="Chaudhuri R.R."/>
            <person name="La Ragione R."/>
            <person name="Hildebrand F."/>
            <person name="Pallen M.J."/>
        </authorList>
    </citation>
    <scope>NUCLEOTIDE SEQUENCE</scope>
    <source>
        <strain evidence="7">1719</strain>
    </source>
</reference>
<feature type="binding site" evidence="4">
    <location>
        <position position="348"/>
    </location>
    <ligand>
        <name>S-adenosyl-L-methionine</name>
        <dbReference type="ChEBI" id="CHEBI:59789"/>
    </ligand>
</feature>
<dbReference type="FunFam" id="3.40.50.150:FF:000009">
    <property type="entry name" value="23S rRNA (Uracil(1939)-C(5))-methyltransferase RlmD"/>
    <property type="match status" value="1"/>
</dbReference>
<keyword evidence="2 4" id="KW-0808">Transferase</keyword>
<dbReference type="GO" id="GO:0070475">
    <property type="term" value="P:rRNA base methylation"/>
    <property type="evidence" value="ECO:0007669"/>
    <property type="project" value="TreeGrafter"/>
</dbReference>
<feature type="domain" description="TRAM" evidence="6">
    <location>
        <begin position="1"/>
        <end position="60"/>
    </location>
</feature>
<dbReference type="AlphaFoldDB" id="A0A9D1WAP6"/>
<dbReference type="PROSITE" id="PS01231">
    <property type="entry name" value="TRMA_2"/>
    <property type="match status" value="1"/>
</dbReference>
<dbReference type="CDD" id="cd02440">
    <property type="entry name" value="AdoMet_MTases"/>
    <property type="match status" value="1"/>
</dbReference>
<dbReference type="SUPFAM" id="SSF53335">
    <property type="entry name" value="S-adenosyl-L-methionine-dependent methyltransferases"/>
    <property type="match status" value="1"/>
</dbReference>
<evidence type="ECO:0000256" key="3">
    <source>
        <dbReference type="ARBA" id="ARBA00022691"/>
    </source>
</evidence>
<feature type="active site" description="Nucleophile" evidence="4">
    <location>
        <position position="424"/>
    </location>
</feature>
<dbReference type="PROSITE" id="PS51687">
    <property type="entry name" value="SAM_MT_RNA_M5U"/>
    <property type="match status" value="1"/>
</dbReference>
<dbReference type="InterPro" id="IPR012340">
    <property type="entry name" value="NA-bd_OB-fold"/>
</dbReference>
<accession>A0A9D1WAP6</accession>
<organism evidence="7 8">
    <name type="scientific">Candidatus Sphingobacterium stercoripullorum</name>
    <dbReference type="NCBI Taxonomy" id="2838759"/>
    <lineage>
        <taxon>Bacteria</taxon>
        <taxon>Pseudomonadati</taxon>
        <taxon>Bacteroidota</taxon>
        <taxon>Sphingobacteriia</taxon>
        <taxon>Sphingobacteriales</taxon>
        <taxon>Sphingobacteriaceae</taxon>
        <taxon>Sphingobacterium</taxon>
    </lineage>
</organism>
<dbReference type="PROSITE" id="PS01230">
    <property type="entry name" value="TRMA_1"/>
    <property type="match status" value="1"/>
</dbReference>
<feature type="binding site" evidence="4">
    <location>
        <position position="298"/>
    </location>
    <ligand>
        <name>S-adenosyl-L-methionine</name>
        <dbReference type="ChEBI" id="CHEBI:59789"/>
    </ligand>
</feature>
<evidence type="ECO:0000256" key="5">
    <source>
        <dbReference type="PROSITE-ProRule" id="PRU10015"/>
    </source>
</evidence>
<sequence length="467" mass="53156">MKKKNQVLEGIEIVDIADQGKGVAKVDGLVCFVSHAIPGDKVDAQVFKKKKSFLEARLLNIQTPSEDRVEPFCSHFGVCGGCKWQHMDYKAQLRFKQSHVYNALSRIAHLDISTCMESILPSKNTQYYRNKLEYTFSNKRWFVDKPVEGQQDESSNALGFHVPGRFDKIIGIEHCYLQREPSNNIRNGIYEYAEKAGISFYDLRRHEGALRNLIIRTSTTGEVMVVVIFAYPEENQVDSLMGYVQESFPEITSLQYVINQKKNDTIFDQDVYLYHGQDCIYEQMEGLRFKISVKSFYQTNSEQAYELYKIVREFAGLKGNELVFDLYTGAGTIAQFVARDAKHVVGIEYVESAIADAKENAKLNGITNAEFFAGDMKDVLTAEFVEEHGKPDVIITDPPRAGMHPKVVERILEIASPKVVYVSCNPSTQARDLEVLSSLYEVERVKPVDMFPHTQHIENVVLLKLKQ</sequence>
<dbReference type="InterPro" id="IPR010280">
    <property type="entry name" value="U5_MeTrfase_fam"/>
</dbReference>
<dbReference type="Proteomes" id="UP000824156">
    <property type="component" value="Unassembled WGS sequence"/>
</dbReference>
<dbReference type="InterPro" id="IPR030390">
    <property type="entry name" value="MeTrfase_TrmA_AS"/>
</dbReference>
<evidence type="ECO:0000256" key="4">
    <source>
        <dbReference type="PROSITE-ProRule" id="PRU01024"/>
    </source>
</evidence>
<dbReference type="InterPro" id="IPR030391">
    <property type="entry name" value="MeTrfase_TrmA_CS"/>
</dbReference>
<dbReference type="Pfam" id="PF05958">
    <property type="entry name" value="tRNA_U5-meth_tr"/>
    <property type="match status" value="1"/>
</dbReference>
<dbReference type="SUPFAM" id="SSF50249">
    <property type="entry name" value="Nucleic acid-binding proteins"/>
    <property type="match status" value="1"/>
</dbReference>
<dbReference type="InterPro" id="IPR029063">
    <property type="entry name" value="SAM-dependent_MTases_sf"/>
</dbReference>
<feature type="binding site" evidence="4">
    <location>
        <position position="327"/>
    </location>
    <ligand>
        <name>S-adenosyl-L-methionine</name>
        <dbReference type="ChEBI" id="CHEBI:59789"/>
    </ligand>
</feature>
<feature type="binding site" evidence="4">
    <location>
        <position position="397"/>
    </location>
    <ligand>
        <name>S-adenosyl-L-methionine</name>
        <dbReference type="ChEBI" id="CHEBI:59789"/>
    </ligand>
</feature>
<name>A0A9D1WAP6_9SPHI</name>
<proteinExistence type="inferred from homology"/>
<reference evidence="7" key="2">
    <citation type="submission" date="2021-04" db="EMBL/GenBank/DDBJ databases">
        <authorList>
            <person name="Gilroy R."/>
        </authorList>
    </citation>
    <scope>NUCLEOTIDE SEQUENCE</scope>
    <source>
        <strain evidence="7">1719</strain>
    </source>
</reference>
<dbReference type="Gene3D" id="2.40.50.1070">
    <property type="match status" value="1"/>
</dbReference>
<comment type="caution">
    <text evidence="7">The sequence shown here is derived from an EMBL/GenBank/DDBJ whole genome shotgun (WGS) entry which is preliminary data.</text>
</comment>
<gene>
    <name evidence="7" type="primary">rlmD</name>
    <name evidence="7" type="ORF">H9853_12020</name>
</gene>
<evidence type="ECO:0000259" key="6">
    <source>
        <dbReference type="PROSITE" id="PS50926"/>
    </source>
</evidence>
<comment type="similarity">
    <text evidence="4">Belongs to the class I-like SAM-binding methyltransferase superfamily. RNA M5U methyltransferase family.</text>
</comment>
<protein>
    <submittedName>
        <fullName evidence="7">23S rRNA (Uracil(1939)-C(5))-methyltransferase RlmD</fullName>
        <ecNumber evidence="7">2.1.1.190</ecNumber>
    </submittedName>
</protein>
<dbReference type="EMBL" id="DXEZ01000335">
    <property type="protein sequence ID" value="HIX55739.1"/>
    <property type="molecule type" value="Genomic_DNA"/>
</dbReference>
<dbReference type="PROSITE" id="PS50926">
    <property type="entry name" value="TRAM"/>
    <property type="match status" value="1"/>
</dbReference>
<dbReference type="PANTHER" id="PTHR11061">
    <property type="entry name" value="RNA M5U METHYLTRANSFERASE"/>
    <property type="match status" value="1"/>
</dbReference>
<evidence type="ECO:0000313" key="7">
    <source>
        <dbReference type="EMBL" id="HIX55739.1"/>
    </source>
</evidence>
<evidence type="ECO:0000256" key="1">
    <source>
        <dbReference type="ARBA" id="ARBA00022603"/>
    </source>
</evidence>
<dbReference type="Pfam" id="PF01938">
    <property type="entry name" value="TRAM"/>
    <property type="match status" value="1"/>
</dbReference>
<dbReference type="GO" id="GO:0070041">
    <property type="term" value="F:rRNA (uridine-C5-)-methyltransferase activity"/>
    <property type="evidence" value="ECO:0007669"/>
    <property type="project" value="TreeGrafter"/>
</dbReference>
<dbReference type="Gene3D" id="3.40.50.150">
    <property type="entry name" value="Vaccinia Virus protein VP39"/>
    <property type="match status" value="1"/>
</dbReference>
<dbReference type="FunFam" id="2.40.50.140:FF:000097">
    <property type="entry name" value="23S rRNA (uracil(1939)-C(5))-methyltransferase RlmD"/>
    <property type="match status" value="1"/>
</dbReference>
<keyword evidence="1 4" id="KW-0489">Methyltransferase</keyword>
<evidence type="ECO:0000256" key="2">
    <source>
        <dbReference type="ARBA" id="ARBA00022679"/>
    </source>
</evidence>
<evidence type="ECO:0000313" key="8">
    <source>
        <dbReference type="Proteomes" id="UP000824156"/>
    </source>
</evidence>
<dbReference type="PANTHER" id="PTHR11061:SF30">
    <property type="entry name" value="TRNA (URACIL(54)-C(5))-METHYLTRANSFERASE"/>
    <property type="match status" value="1"/>
</dbReference>
<keyword evidence="3 4" id="KW-0949">S-adenosyl-L-methionine</keyword>
<dbReference type="Gene3D" id="2.40.50.140">
    <property type="entry name" value="Nucleic acid-binding proteins"/>
    <property type="match status" value="1"/>
</dbReference>
<feature type="active site" evidence="5">
    <location>
        <position position="424"/>
    </location>
</feature>
<dbReference type="NCBIfam" id="TIGR00479">
    <property type="entry name" value="rumA"/>
    <property type="match status" value="1"/>
</dbReference>
<dbReference type="InterPro" id="IPR002792">
    <property type="entry name" value="TRAM_dom"/>
</dbReference>
<dbReference type="EC" id="2.1.1.190" evidence="7"/>